<sequence>MRIQVKGFQSGHHDFPTKYQQLKREWFLTASQVKSAVLSRGLGFTNCWQLGLLMTKACHPSQLPPSTGTATEGSPPSGAVPLLLNTHVTFASLSLSCPSNFNSENKEEKIFFFFFLT</sequence>
<organism evidence="1 2">
    <name type="scientific">Rangifer tarandus platyrhynchus</name>
    <name type="common">Svalbard reindeer</name>
    <dbReference type="NCBI Taxonomy" id="3082113"/>
    <lineage>
        <taxon>Eukaryota</taxon>
        <taxon>Metazoa</taxon>
        <taxon>Chordata</taxon>
        <taxon>Craniata</taxon>
        <taxon>Vertebrata</taxon>
        <taxon>Euteleostomi</taxon>
        <taxon>Mammalia</taxon>
        <taxon>Eutheria</taxon>
        <taxon>Laurasiatheria</taxon>
        <taxon>Artiodactyla</taxon>
        <taxon>Ruminantia</taxon>
        <taxon>Pecora</taxon>
        <taxon>Cervidae</taxon>
        <taxon>Odocoileinae</taxon>
        <taxon>Rangifer</taxon>
    </lineage>
</organism>
<reference evidence="1" key="1">
    <citation type="submission" date="2023-05" db="EMBL/GenBank/DDBJ databases">
        <authorList>
            <consortium name="ELIXIR-Norway"/>
        </authorList>
    </citation>
    <scope>NUCLEOTIDE SEQUENCE</scope>
</reference>
<proteinExistence type="predicted"/>
<dbReference type="EMBL" id="OX596087">
    <property type="protein sequence ID" value="CAN0438264.1"/>
    <property type="molecule type" value="Genomic_DNA"/>
</dbReference>
<protein>
    <submittedName>
        <fullName evidence="1">Uncharacterized protein</fullName>
    </submittedName>
</protein>
<name>A0AC59ZIM3_RANTA</name>
<gene>
    <name evidence="1" type="ORF">MRATA1EN22A_LOCUS19004</name>
</gene>
<evidence type="ECO:0000313" key="2">
    <source>
        <dbReference type="Proteomes" id="UP001162501"/>
    </source>
</evidence>
<dbReference type="Proteomes" id="UP001162501">
    <property type="component" value="Chromosome 3"/>
</dbReference>
<evidence type="ECO:0000313" key="1">
    <source>
        <dbReference type="EMBL" id="CAN0438264.1"/>
    </source>
</evidence>
<accession>A0AC59ZIM3</accession>
<reference evidence="1" key="2">
    <citation type="submission" date="2025-03" db="EMBL/GenBank/DDBJ databases">
        <authorList>
            <consortium name="ELIXIR-Norway"/>
            <consortium name="Elixir Norway"/>
        </authorList>
    </citation>
    <scope>NUCLEOTIDE SEQUENCE</scope>
</reference>